<dbReference type="GO" id="GO:0005737">
    <property type="term" value="C:cytoplasm"/>
    <property type="evidence" value="ECO:0007669"/>
    <property type="project" value="TreeGrafter"/>
</dbReference>
<name>A0A7W7WMS8_9ACTN</name>
<evidence type="ECO:0000313" key="6">
    <source>
        <dbReference type="Proteomes" id="UP000578819"/>
    </source>
</evidence>
<dbReference type="GO" id="GO:0031177">
    <property type="term" value="F:phosphopantetheine binding"/>
    <property type="evidence" value="ECO:0007669"/>
    <property type="project" value="TreeGrafter"/>
</dbReference>
<dbReference type="PANTHER" id="PTHR45527">
    <property type="entry name" value="NONRIBOSOMAL PEPTIDE SYNTHETASE"/>
    <property type="match status" value="1"/>
</dbReference>
<feature type="domain" description="Carrier" evidence="4">
    <location>
        <begin position="17"/>
        <end position="92"/>
    </location>
</feature>
<sequence length="98" mass="10404">MGGVSRAKLGVASTYVAPTTRTEQRLAELWSAKLGVTPVGVQDDFFELGGDSLLAADLLMDIYRDLGIEVDAAVLFLSPTIADLVAAMPVNVPEARVR</sequence>
<dbReference type="InterPro" id="IPR009081">
    <property type="entry name" value="PP-bd_ACP"/>
</dbReference>
<evidence type="ECO:0000256" key="3">
    <source>
        <dbReference type="ARBA" id="ARBA00022553"/>
    </source>
</evidence>
<dbReference type="EMBL" id="JACHJW010000001">
    <property type="protein sequence ID" value="MBB4956912.1"/>
    <property type="molecule type" value="Genomic_DNA"/>
</dbReference>
<dbReference type="Pfam" id="PF00550">
    <property type="entry name" value="PP-binding"/>
    <property type="match status" value="1"/>
</dbReference>
<evidence type="ECO:0000256" key="2">
    <source>
        <dbReference type="ARBA" id="ARBA00022450"/>
    </source>
</evidence>
<accession>A0A7W7WMS8</accession>
<dbReference type="Proteomes" id="UP000578819">
    <property type="component" value="Unassembled WGS sequence"/>
</dbReference>
<dbReference type="AlphaFoldDB" id="A0A7W7WMS8"/>
<dbReference type="PROSITE" id="PS50075">
    <property type="entry name" value="CARRIER"/>
    <property type="match status" value="1"/>
</dbReference>
<dbReference type="SUPFAM" id="SSF47336">
    <property type="entry name" value="ACP-like"/>
    <property type="match status" value="1"/>
</dbReference>
<keyword evidence="6" id="KW-1185">Reference proteome</keyword>
<dbReference type="InterPro" id="IPR036736">
    <property type="entry name" value="ACP-like_sf"/>
</dbReference>
<protein>
    <submittedName>
        <fullName evidence="5">Acyl carrier protein</fullName>
    </submittedName>
</protein>
<evidence type="ECO:0000259" key="4">
    <source>
        <dbReference type="PROSITE" id="PS50075"/>
    </source>
</evidence>
<dbReference type="InterPro" id="IPR006162">
    <property type="entry name" value="Ppantetheine_attach_site"/>
</dbReference>
<dbReference type="Gene3D" id="1.10.1200.10">
    <property type="entry name" value="ACP-like"/>
    <property type="match status" value="1"/>
</dbReference>
<dbReference type="RefSeq" id="WP_184532601.1">
    <property type="nucleotide sequence ID" value="NZ_JACHJW010000001.1"/>
</dbReference>
<reference evidence="5 6" key="1">
    <citation type="submission" date="2020-08" db="EMBL/GenBank/DDBJ databases">
        <title>Sequencing the genomes of 1000 actinobacteria strains.</title>
        <authorList>
            <person name="Klenk H.-P."/>
        </authorList>
    </citation>
    <scope>NUCLEOTIDE SEQUENCE [LARGE SCALE GENOMIC DNA]</scope>
    <source>
        <strain evidence="5 6">DSM 45886</strain>
    </source>
</reference>
<proteinExistence type="predicted"/>
<evidence type="ECO:0000313" key="5">
    <source>
        <dbReference type="EMBL" id="MBB4956912.1"/>
    </source>
</evidence>
<gene>
    <name evidence="5" type="ORF">FHR38_000645</name>
</gene>
<dbReference type="FunFam" id="1.10.1200.10:FF:000005">
    <property type="entry name" value="Nonribosomal peptide synthetase 1"/>
    <property type="match status" value="1"/>
</dbReference>
<organism evidence="5 6">
    <name type="scientific">Micromonospora polyrhachis</name>
    <dbReference type="NCBI Taxonomy" id="1282883"/>
    <lineage>
        <taxon>Bacteria</taxon>
        <taxon>Bacillati</taxon>
        <taxon>Actinomycetota</taxon>
        <taxon>Actinomycetes</taxon>
        <taxon>Micromonosporales</taxon>
        <taxon>Micromonosporaceae</taxon>
        <taxon>Micromonospora</taxon>
    </lineage>
</organism>
<dbReference type="PANTHER" id="PTHR45527:SF1">
    <property type="entry name" value="FATTY ACID SYNTHASE"/>
    <property type="match status" value="1"/>
</dbReference>
<keyword evidence="3" id="KW-0597">Phosphoprotein</keyword>
<dbReference type="GO" id="GO:0043041">
    <property type="term" value="P:amino acid activation for nonribosomal peptide biosynthetic process"/>
    <property type="evidence" value="ECO:0007669"/>
    <property type="project" value="TreeGrafter"/>
</dbReference>
<evidence type="ECO:0000256" key="1">
    <source>
        <dbReference type="ARBA" id="ARBA00001957"/>
    </source>
</evidence>
<keyword evidence="2" id="KW-0596">Phosphopantetheine</keyword>
<comment type="caution">
    <text evidence="5">The sequence shown here is derived from an EMBL/GenBank/DDBJ whole genome shotgun (WGS) entry which is preliminary data.</text>
</comment>
<dbReference type="PROSITE" id="PS00012">
    <property type="entry name" value="PHOSPHOPANTETHEINE"/>
    <property type="match status" value="1"/>
</dbReference>
<comment type="cofactor">
    <cofactor evidence="1">
        <name>pantetheine 4'-phosphate</name>
        <dbReference type="ChEBI" id="CHEBI:47942"/>
    </cofactor>
</comment>
<dbReference type="GO" id="GO:0044550">
    <property type="term" value="P:secondary metabolite biosynthetic process"/>
    <property type="evidence" value="ECO:0007669"/>
    <property type="project" value="TreeGrafter"/>
</dbReference>